<evidence type="ECO:0000313" key="3">
    <source>
        <dbReference type="Proteomes" id="UP000230709"/>
    </source>
</evidence>
<keyword evidence="3" id="KW-1185">Reference proteome</keyword>
<accession>A0A2D2CYA9</accession>
<dbReference type="KEGG" id="mtw:CQW49_07240"/>
<evidence type="ECO:0000313" key="2">
    <source>
        <dbReference type="EMBL" id="ATQ67706.1"/>
    </source>
</evidence>
<proteinExistence type="predicted"/>
<dbReference type="RefSeq" id="WP_003612679.1">
    <property type="nucleotide sequence ID" value="NZ_ADVE02000001.1"/>
</dbReference>
<reference evidence="3" key="1">
    <citation type="submission" date="2017-10" db="EMBL/GenBank/DDBJ databases">
        <title>Completed PacBio SMRT sequence of Methylosinus trichosporium OB3b reveals presence of a third large plasmid.</title>
        <authorList>
            <person name="Charles T.C."/>
            <person name="Lynch M.D.J."/>
            <person name="Heil J.R."/>
            <person name="Cheng J."/>
        </authorList>
    </citation>
    <scope>NUCLEOTIDE SEQUENCE [LARGE SCALE GENOMIC DNA]</scope>
    <source>
        <strain evidence="3">OB3b</strain>
    </source>
</reference>
<sequence>MSRDETLIAEADQNQIRDHALSIIATHQGAWARAAEQHPENARFFALLQRTLARREADAPSLAREAARFLVEIRDARYREATADLDFQLARRELNFLLVLLAAIVENRRLARLERARGRLGDVEWTLRVERIRRQLATVGRLTGESGYLTQPPEFEFMTDWSSQVSNDLARAILGSLRGRRRDVARQIAHFLPRYGLDAARRNWFRLLVVSLVFGWLVNFIMQLAQVSTFTLLGLGLLAIGKLGPIVFEKLLARRWLEAHRAALRRATFRLYRAYAEFLPDRAFLDAMHELSEEQVRRALWPAASEDTSA</sequence>
<keyword evidence="1" id="KW-1133">Transmembrane helix</keyword>
<dbReference type="AlphaFoldDB" id="A0A2D2CYA9"/>
<organism evidence="2 3">
    <name type="scientific">Methylosinus trichosporium (strain ATCC 35070 / NCIMB 11131 / UNIQEM 75 / OB3b)</name>
    <dbReference type="NCBI Taxonomy" id="595536"/>
    <lineage>
        <taxon>Bacteria</taxon>
        <taxon>Pseudomonadati</taxon>
        <taxon>Pseudomonadota</taxon>
        <taxon>Alphaproteobacteria</taxon>
        <taxon>Hyphomicrobiales</taxon>
        <taxon>Methylocystaceae</taxon>
        <taxon>Methylosinus</taxon>
    </lineage>
</organism>
<feature type="transmembrane region" description="Helical" evidence="1">
    <location>
        <begin position="204"/>
        <end position="222"/>
    </location>
</feature>
<keyword evidence="1" id="KW-0812">Transmembrane</keyword>
<dbReference type="EMBL" id="CP023737">
    <property type="protein sequence ID" value="ATQ67706.1"/>
    <property type="molecule type" value="Genomic_DNA"/>
</dbReference>
<protein>
    <submittedName>
        <fullName evidence="2">Uncharacterized protein</fullName>
    </submittedName>
</protein>
<name>A0A2D2CYA9_METT3</name>
<gene>
    <name evidence="2" type="ORF">CQW49_07240</name>
</gene>
<feature type="transmembrane region" description="Helical" evidence="1">
    <location>
        <begin position="228"/>
        <end position="248"/>
    </location>
</feature>
<keyword evidence="1" id="KW-0472">Membrane</keyword>
<evidence type="ECO:0000256" key="1">
    <source>
        <dbReference type="SAM" id="Phobius"/>
    </source>
</evidence>
<dbReference type="Proteomes" id="UP000230709">
    <property type="component" value="Chromosome"/>
</dbReference>